<evidence type="ECO:0000256" key="10">
    <source>
        <dbReference type="SAM" id="MobiDB-lite"/>
    </source>
</evidence>
<feature type="compositionally biased region" description="Polar residues" evidence="10">
    <location>
        <begin position="517"/>
        <end position="535"/>
    </location>
</feature>
<feature type="repeat" description="WD" evidence="9">
    <location>
        <begin position="122"/>
        <end position="163"/>
    </location>
</feature>
<protein>
    <submittedName>
        <fullName evidence="13">Chromatin assembly factor 1 subunit B</fullName>
    </submittedName>
</protein>
<dbReference type="KEGG" id="tnl:113497710"/>
<feature type="repeat" description="WD" evidence="9">
    <location>
        <begin position="63"/>
        <end position="95"/>
    </location>
</feature>
<evidence type="ECO:0000256" key="7">
    <source>
        <dbReference type="ARBA" id="ARBA00023204"/>
    </source>
</evidence>
<feature type="domain" description="CAF1B/HIR1 beta-propeller" evidence="11">
    <location>
        <begin position="1"/>
        <end position="393"/>
    </location>
</feature>
<feature type="compositionally biased region" description="Polar residues" evidence="10">
    <location>
        <begin position="618"/>
        <end position="629"/>
    </location>
</feature>
<evidence type="ECO:0000256" key="9">
    <source>
        <dbReference type="PROSITE-ProRule" id="PRU00221"/>
    </source>
</evidence>
<evidence type="ECO:0000313" key="13">
    <source>
        <dbReference type="RefSeq" id="XP_026733200.1"/>
    </source>
</evidence>
<gene>
    <name evidence="13" type="primary">LOC113497710</name>
</gene>
<evidence type="ECO:0000256" key="1">
    <source>
        <dbReference type="ARBA" id="ARBA00004123"/>
    </source>
</evidence>
<dbReference type="GO" id="GO:0006334">
    <property type="term" value="P:nucleosome assembly"/>
    <property type="evidence" value="ECO:0007669"/>
    <property type="project" value="TreeGrafter"/>
</dbReference>
<evidence type="ECO:0000256" key="6">
    <source>
        <dbReference type="ARBA" id="ARBA00022853"/>
    </source>
</evidence>
<sequence length="629" mass="69555">MKFAIPEISWHNRDPVLSVDFQPKADTNEALRLATGGTDSHVLIWYISTTDSGSVNLEVAADLTRHQKAVNVVRWSPNGQYLASGDDESIIFIWKKTDKEPAPAMEQMEEQYKESWVIHKTLRGHMEDVLDISWSANSLHLASGSVDNKLLVWDLARGKYSSILTDHKGFVQGVSWDPRGQMIASASSDRVMRTFDVASKKVTSRSSKAVLPFPAEHPLHDVKVRLYHDDTLQTYYRRLQFSPDGLLLAVPGGKIEPEQGKVDIKPINAVYIYTRYSLKVPACVLPCGEPALVCRWSGRRYRLRGPGPAPALPAPGPAPAPPATTPACRMLLAVATKRSVLLYDTQQKTPIALINNIHYTRLTDLSWSPDGQQLVASSTDGYCSVISFAPGELGEVIPDDEPAPEQHATESMEVDEQPADTPKEEPEKPKETKPVNKIDSFIKFKAPEKSPKKQKIEPQQKTPIKIDVLEEVAMPSWSDNSNNEIIKPKAPEPSKDEVMVIEDSEDIKLIYEDTEGAKSTSQSPDSPKNKNTVNKPTEKSETKDTAKTDEKTSKQNNSPKSPPNTKSNVSHPSTPKSSGTINVNSDNNFFKQAKVTDVKEQAVKSAPSPKAPRRVSFVTLSSPKNAKKK</sequence>
<feature type="repeat" description="WD" evidence="9">
    <location>
        <begin position="164"/>
        <end position="205"/>
    </location>
</feature>
<dbReference type="InterPro" id="IPR055410">
    <property type="entry name" value="Beta-prop_CAF1B_HIR1"/>
</dbReference>
<dbReference type="SUPFAM" id="SSF50978">
    <property type="entry name" value="WD40 repeat-like"/>
    <property type="match status" value="1"/>
</dbReference>
<dbReference type="InterPro" id="IPR019775">
    <property type="entry name" value="WD40_repeat_CS"/>
</dbReference>
<feature type="compositionally biased region" description="Basic and acidic residues" evidence="10">
    <location>
        <begin position="421"/>
        <end position="458"/>
    </location>
</feature>
<dbReference type="Proteomes" id="UP000322000">
    <property type="component" value="Chromosome 9"/>
</dbReference>
<evidence type="ECO:0000256" key="2">
    <source>
        <dbReference type="ARBA" id="ARBA00007306"/>
    </source>
</evidence>
<proteinExistence type="inferred from homology"/>
<dbReference type="InterPro" id="IPR045145">
    <property type="entry name" value="PTHR15271"/>
</dbReference>
<feature type="region of interest" description="Disordered" evidence="10">
    <location>
        <begin position="393"/>
        <end position="629"/>
    </location>
</feature>
<evidence type="ECO:0000256" key="8">
    <source>
        <dbReference type="ARBA" id="ARBA00023242"/>
    </source>
</evidence>
<dbReference type="OrthoDB" id="71227at2759"/>
<evidence type="ECO:0000256" key="3">
    <source>
        <dbReference type="ARBA" id="ARBA00022574"/>
    </source>
</evidence>
<dbReference type="GO" id="GO:0006281">
    <property type="term" value="P:DNA repair"/>
    <property type="evidence" value="ECO:0007669"/>
    <property type="project" value="UniProtKB-KW"/>
</dbReference>
<dbReference type="PROSITE" id="PS00678">
    <property type="entry name" value="WD_REPEATS_1"/>
    <property type="match status" value="1"/>
</dbReference>
<dbReference type="SMART" id="SM00320">
    <property type="entry name" value="WD40"/>
    <property type="match status" value="5"/>
</dbReference>
<organism evidence="12 13">
    <name type="scientific">Trichoplusia ni</name>
    <name type="common">Cabbage looper</name>
    <dbReference type="NCBI Taxonomy" id="7111"/>
    <lineage>
        <taxon>Eukaryota</taxon>
        <taxon>Metazoa</taxon>
        <taxon>Ecdysozoa</taxon>
        <taxon>Arthropoda</taxon>
        <taxon>Hexapoda</taxon>
        <taxon>Insecta</taxon>
        <taxon>Pterygota</taxon>
        <taxon>Neoptera</taxon>
        <taxon>Endopterygota</taxon>
        <taxon>Lepidoptera</taxon>
        <taxon>Glossata</taxon>
        <taxon>Ditrysia</taxon>
        <taxon>Noctuoidea</taxon>
        <taxon>Noctuidae</taxon>
        <taxon>Plusiinae</taxon>
        <taxon>Trichoplusia</taxon>
    </lineage>
</organism>
<keyword evidence="12" id="KW-1185">Reference proteome</keyword>
<dbReference type="Gene3D" id="2.130.10.10">
    <property type="entry name" value="YVTN repeat-like/Quinoprotein amine dehydrogenase"/>
    <property type="match status" value="2"/>
</dbReference>
<dbReference type="GO" id="GO:0006335">
    <property type="term" value="P:DNA replication-dependent chromatin assembly"/>
    <property type="evidence" value="ECO:0007669"/>
    <property type="project" value="InterPro"/>
</dbReference>
<dbReference type="InParanoid" id="A0A7E5VXY1"/>
<dbReference type="FunCoup" id="A0A7E5VXY1">
    <property type="interactions" value="1698"/>
</dbReference>
<reference evidence="13" key="1">
    <citation type="submission" date="2025-08" db="UniProtKB">
        <authorList>
            <consortium name="RefSeq"/>
        </authorList>
    </citation>
    <scope>IDENTIFICATION</scope>
</reference>
<evidence type="ECO:0000313" key="12">
    <source>
        <dbReference type="Proteomes" id="UP000322000"/>
    </source>
</evidence>
<dbReference type="GO" id="GO:0005634">
    <property type="term" value="C:nucleus"/>
    <property type="evidence" value="ECO:0007669"/>
    <property type="project" value="UniProtKB-SubCell"/>
</dbReference>
<keyword evidence="8" id="KW-0539">Nucleus</keyword>
<keyword evidence="7" id="KW-0234">DNA repair</keyword>
<keyword evidence="4" id="KW-0677">Repeat</keyword>
<dbReference type="AlphaFoldDB" id="A0A7E5VXY1"/>
<dbReference type="InterPro" id="IPR036322">
    <property type="entry name" value="WD40_repeat_dom_sf"/>
</dbReference>
<dbReference type="Pfam" id="PF24105">
    <property type="entry name" value="Beta-prop_CAF1B_HIR1"/>
    <property type="match status" value="1"/>
</dbReference>
<feature type="compositionally biased region" description="Basic and acidic residues" evidence="10">
    <location>
        <begin position="486"/>
        <end position="498"/>
    </location>
</feature>
<dbReference type="PANTHER" id="PTHR15271:SF4">
    <property type="entry name" value="CHROMATIN ASSEMBLY FACTOR 1 SUBUNIT B"/>
    <property type="match status" value="1"/>
</dbReference>
<comment type="subcellular location">
    <subcellularLocation>
        <location evidence="1">Nucleus</location>
    </subcellularLocation>
</comment>
<feature type="compositionally biased region" description="Polar residues" evidence="10">
    <location>
        <begin position="555"/>
        <end position="590"/>
    </location>
</feature>
<keyword evidence="3 9" id="KW-0853">WD repeat</keyword>
<keyword evidence="6" id="KW-0156">Chromatin regulator</keyword>
<dbReference type="PROSITE" id="PS50294">
    <property type="entry name" value="WD_REPEATS_REGION"/>
    <property type="match status" value="3"/>
</dbReference>
<dbReference type="PROSITE" id="PS50082">
    <property type="entry name" value="WD_REPEATS_2"/>
    <property type="match status" value="3"/>
</dbReference>
<keyword evidence="5" id="KW-0227">DNA damage</keyword>
<dbReference type="RefSeq" id="XP_026733200.1">
    <property type="nucleotide sequence ID" value="XM_026877399.1"/>
</dbReference>
<evidence type="ECO:0000256" key="5">
    <source>
        <dbReference type="ARBA" id="ARBA00022763"/>
    </source>
</evidence>
<evidence type="ECO:0000259" key="11">
    <source>
        <dbReference type="Pfam" id="PF24105"/>
    </source>
</evidence>
<dbReference type="PANTHER" id="PTHR15271">
    <property type="entry name" value="CHROMATIN ASSEMBLY FACTOR 1 SUBUNIT B"/>
    <property type="match status" value="1"/>
</dbReference>
<dbReference type="InterPro" id="IPR001680">
    <property type="entry name" value="WD40_rpt"/>
</dbReference>
<comment type="similarity">
    <text evidence="2">Belongs to the WD repeat HIR1 family.</text>
</comment>
<dbReference type="InterPro" id="IPR015943">
    <property type="entry name" value="WD40/YVTN_repeat-like_dom_sf"/>
</dbReference>
<dbReference type="CTD" id="36107"/>
<name>A0A7E5VXY1_TRINI</name>
<accession>A0A7E5VXY1</accession>
<dbReference type="GO" id="GO:0033186">
    <property type="term" value="C:CAF-1 complex"/>
    <property type="evidence" value="ECO:0007669"/>
    <property type="project" value="TreeGrafter"/>
</dbReference>
<evidence type="ECO:0000256" key="4">
    <source>
        <dbReference type="ARBA" id="ARBA00022737"/>
    </source>
</evidence>
<feature type="compositionally biased region" description="Basic and acidic residues" evidence="10">
    <location>
        <begin position="536"/>
        <end position="553"/>
    </location>
</feature>
<dbReference type="GeneID" id="113497710"/>